<dbReference type="OrthoDB" id="1680329at2"/>
<proteinExistence type="predicted"/>
<feature type="signal peptide" evidence="1">
    <location>
        <begin position="1"/>
        <end position="24"/>
    </location>
</feature>
<sequence>MKNKRMLSALVGLFMMGMTTSAFAWSPELEGSPDDFHMGKNQGYFIWHDNAGLHLRTTTKGQNHVYTGVLRTDGRFVNVHGVRLESDDRYKITSFGHKLEFRFETIGASDGVDFRVDGGDKVDFDLFVDGHKISPKKIYGGENNWHPRSNSFKITR</sequence>
<gene>
    <name evidence="2" type="ORF">SAMN04490178_11966</name>
</gene>
<evidence type="ECO:0000313" key="2">
    <source>
        <dbReference type="EMBL" id="SEP33699.1"/>
    </source>
</evidence>
<dbReference type="Proteomes" id="UP000198847">
    <property type="component" value="Unassembled WGS sequence"/>
</dbReference>
<dbReference type="AlphaFoldDB" id="A0A1H8X1F5"/>
<accession>A0A1H8X1F5</accession>
<organism evidence="2 3">
    <name type="scientific">Propionispora vibrioides</name>
    <dbReference type="NCBI Taxonomy" id="112903"/>
    <lineage>
        <taxon>Bacteria</taxon>
        <taxon>Bacillati</taxon>
        <taxon>Bacillota</taxon>
        <taxon>Negativicutes</taxon>
        <taxon>Selenomonadales</taxon>
        <taxon>Sporomusaceae</taxon>
        <taxon>Propionispora</taxon>
    </lineage>
</organism>
<dbReference type="EMBL" id="FODY01000019">
    <property type="protein sequence ID" value="SEP33699.1"/>
    <property type="molecule type" value="Genomic_DNA"/>
</dbReference>
<reference evidence="2 3" key="1">
    <citation type="submission" date="2016-10" db="EMBL/GenBank/DDBJ databases">
        <authorList>
            <person name="de Groot N.N."/>
        </authorList>
    </citation>
    <scope>NUCLEOTIDE SEQUENCE [LARGE SCALE GENOMIC DNA]</scope>
    <source>
        <strain evidence="2 3">DSM 13305</strain>
    </source>
</reference>
<protein>
    <submittedName>
        <fullName evidence="2">Uncharacterized protein</fullName>
    </submittedName>
</protein>
<keyword evidence="3" id="KW-1185">Reference proteome</keyword>
<evidence type="ECO:0000256" key="1">
    <source>
        <dbReference type="SAM" id="SignalP"/>
    </source>
</evidence>
<evidence type="ECO:0000313" key="3">
    <source>
        <dbReference type="Proteomes" id="UP000198847"/>
    </source>
</evidence>
<keyword evidence="1" id="KW-0732">Signal</keyword>
<name>A0A1H8X1F5_9FIRM</name>
<feature type="chain" id="PRO_5011749363" evidence="1">
    <location>
        <begin position="25"/>
        <end position="156"/>
    </location>
</feature>
<dbReference type="RefSeq" id="WP_091749031.1">
    <property type="nucleotide sequence ID" value="NZ_FODY01000019.1"/>
</dbReference>